<keyword evidence="3" id="KW-0472">Membrane</keyword>
<keyword evidence="3" id="KW-0812">Transmembrane</keyword>
<evidence type="ECO:0000256" key="1">
    <source>
        <dbReference type="ARBA" id="ARBA00005567"/>
    </source>
</evidence>
<protein>
    <submittedName>
        <fullName evidence="5">BQ5605_C025g10042 protein</fullName>
    </submittedName>
</protein>
<dbReference type="InterPro" id="IPR035984">
    <property type="entry name" value="Acyl-CoA-binding_sf"/>
</dbReference>
<dbReference type="InterPro" id="IPR014352">
    <property type="entry name" value="FERM/acyl-CoA-bd_prot_sf"/>
</dbReference>
<evidence type="ECO:0000313" key="5">
    <source>
        <dbReference type="EMBL" id="SGZ27062.1"/>
    </source>
</evidence>
<evidence type="ECO:0000259" key="4">
    <source>
        <dbReference type="PROSITE" id="PS51228"/>
    </source>
</evidence>
<dbReference type="SUPFAM" id="SSF47027">
    <property type="entry name" value="Acyl-CoA binding protein"/>
    <property type="match status" value="1"/>
</dbReference>
<keyword evidence="6" id="KW-1185">Reference proteome</keyword>
<dbReference type="AlphaFoldDB" id="A0A2X0PLQ8"/>
<dbReference type="EMBL" id="FQNC01000087">
    <property type="protein sequence ID" value="SGZ27062.1"/>
    <property type="molecule type" value="Genomic_DNA"/>
</dbReference>
<dbReference type="STRING" id="796604.A0A2X0PLQ8"/>
<dbReference type="GO" id="GO:0000062">
    <property type="term" value="F:fatty-acyl-CoA binding"/>
    <property type="evidence" value="ECO:0007669"/>
    <property type="project" value="InterPro"/>
</dbReference>
<accession>A0A2X0PLQ8</accession>
<keyword evidence="2" id="KW-0446">Lipid-binding</keyword>
<dbReference type="Gene3D" id="1.20.80.10">
    <property type="match status" value="1"/>
</dbReference>
<dbReference type="PANTHER" id="PTHR23310:SF62">
    <property type="entry name" value="ACYL-COA BINDING PROTEIN 1, ISOFORM A"/>
    <property type="match status" value="1"/>
</dbReference>
<dbReference type="Proteomes" id="UP000249464">
    <property type="component" value="Unassembled WGS sequence"/>
</dbReference>
<keyword evidence="3" id="KW-1133">Transmembrane helix</keyword>
<reference evidence="5 6" key="1">
    <citation type="submission" date="2016-11" db="EMBL/GenBank/DDBJ databases">
        <authorList>
            <person name="Jaros S."/>
            <person name="Januszkiewicz K."/>
            <person name="Wedrychowicz H."/>
        </authorList>
    </citation>
    <scope>NUCLEOTIDE SEQUENCE [LARGE SCALE GENOMIC DNA]</scope>
</reference>
<comment type="similarity">
    <text evidence="1">Belongs to the ACBP family.</text>
</comment>
<name>A0A2X0PLQ8_9BASI</name>
<evidence type="ECO:0000256" key="3">
    <source>
        <dbReference type="SAM" id="Phobius"/>
    </source>
</evidence>
<dbReference type="InterPro" id="IPR000582">
    <property type="entry name" value="Acyl-CoA-binding_protein"/>
</dbReference>
<feature type="transmembrane region" description="Helical" evidence="3">
    <location>
        <begin position="12"/>
        <end position="34"/>
    </location>
</feature>
<evidence type="ECO:0000313" key="6">
    <source>
        <dbReference type="Proteomes" id="UP000249464"/>
    </source>
</evidence>
<organism evidence="5 6">
    <name type="scientific">Microbotryum silenes-dioicae</name>
    <dbReference type="NCBI Taxonomy" id="796604"/>
    <lineage>
        <taxon>Eukaryota</taxon>
        <taxon>Fungi</taxon>
        <taxon>Dikarya</taxon>
        <taxon>Basidiomycota</taxon>
        <taxon>Pucciniomycotina</taxon>
        <taxon>Microbotryomycetes</taxon>
        <taxon>Microbotryales</taxon>
        <taxon>Microbotryaceae</taxon>
        <taxon>Microbotryum</taxon>
    </lineage>
</organism>
<dbReference type="PROSITE" id="PS51228">
    <property type="entry name" value="ACB_2"/>
    <property type="match status" value="1"/>
</dbReference>
<dbReference type="Pfam" id="PF00887">
    <property type="entry name" value="ACBP"/>
    <property type="match status" value="1"/>
</dbReference>
<evidence type="ECO:0000256" key="2">
    <source>
        <dbReference type="ARBA" id="ARBA00023121"/>
    </source>
</evidence>
<proteinExistence type="inferred from homology"/>
<feature type="domain" description="ACB" evidence="4">
    <location>
        <begin position="112"/>
        <end position="202"/>
    </location>
</feature>
<dbReference type="GO" id="GO:0006631">
    <property type="term" value="P:fatty acid metabolic process"/>
    <property type="evidence" value="ECO:0007669"/>
    <property type="project" value="TreeGrafter"/>
</dbReference>
<dbReference type="PANTHER" id="PTHR23310">
    <property type="entry name" value="ACYL-COA-BINDING PROTEIN, ACBP"/>
    <property type="match status" value="1"/>
</dbReference>
<gene>
    <name evidence="5" type="primary">BQ5605_C025g10042</name>
    <name evidence="5" type="ORF">BQ5605_C025G10042</name>
</gene>
<sequence>MHRIRCDGSPGWIGFLVHKTATYALFLSFSFYLAPYTPLAPLSSSAARPPIRTMKLLFLLSVLASALHLSTAAAVERRRDITPRGMSATADCAGSAGPVVCSVPNDLSRDWIYRQFVKAQDFFSMVAKMRKDDIIMLDDNVSIYALLQQGQFGDVNIPIPWALELHKRKKWELWREVKGMSCLNARARYTQEALRMMSKMDWEVIDEYQQAIMEA</sequence>
<feature type="transmembrane region" description="Helical" evidence="3">
    <location>
        <begin position="54"/>
        <end position="75"/>
    </location>
</feature>